<dbReference type="HOGENOM" id="CLU_765467_0_0_1"/>
<proteinExistence type="predicted"/>
<evidence type="ECO:0000313" key="2">
    <source>
        <dbReference type="Proteomes" id="UP000054248"/>
    </source>
</evidence>
<reference evidence="1 2" key="1">
    <citation type="submission" date="2014-04" db="EMBL/GenBank/DDBJ databases">
        <authorList>
            <consortium name="DOE Joint Genome Institute"/>
            <person name="Kuo A."/>
            <person name="Girlanda M."/>
            <person name="Perotto S."/>
            <person name="Kohler A."/>
            <person name="Nagy L.G."/>
            <person name="Floudas D."/>
            <person name="Copeland A."/>
            <person name="Barry K.W."/>
            <person name="Cichocki N."/>
            <person name="Veneault-Fourrey C."/>
            <person name="LaButti K."/>
            <person name="Lindquist E.A."/>
            <person name="Lipzen A."/>
            <person name="Lundell T."/>
            <person name="Morin E."/>
            <person name="Murat C."/>
            <person name="Sun H."/>
            <person name="Tunlid A."/>
            <person name="Henrissat B."/>
            <person name="Grigoriev I.V."/>
            <person name="Hibbett D.S."/>
            <person name="Martin F."/>
            <person name="Nordberg H.P."/>
            <person name="Cantor M.N."/>
            <person name="Hua S.X."/>
        </authorList>
    </citation>
    <scope>NUCLEOTIDE SEQUENCE [LARGE SCALE GENOMIC DNA]</scope>
    <source>
        <strain evidence="1 2">MUT 4182</strain>
    </source>
</reference>
<evidence type="ECO:0000313" key="1">
    <source>
        <dbReference type="EMBL" id="KIO29820.1"/>
    </source>
</evidence>
<sequence length="364" mass="42210">MNNLPTELLSSIHLTLLPTPTSTDRIRYSNYYRSRINALTRIRLVSKQWNDAVLDTPELWSYIEIQVAKWLDTIRLSLKRSKAAPLHIRIDFGDTRPGIRDDMVQMVELVWSQADRWETFGCEGVARFPLRLLPLGPHPSLREVCIRGKQDTHTVDFQAPRLESLWEVTQLTNIETSGTPALRSWAVTYPTRRGEWERLIKIVENCSRLEWLRFLAHPGQSDEGLRTLEAWSVPDANNGIAFPSLKQIEFIPIPLTVNFLSYILAPNLQRLVIRGSIFSDLSTGFPAPPRLFEACPKLKFIRFDSEVLTWDIQRWLSALSQDLIERLEVEVERQREDRLGPVLITEQQNQLNSSIRIRWVYIES</sequence>
<organism evidence="1 2">
    <name type="scientific">Tulasnella calospora MUT 4182</name>
    <dbReference type="NCBI Taxonomy" id="1051891"/>
    <lineage>
        <taxon>Eukaryota</taxon>
        <taxon>Fungi</taxon>
        <taxon>Dikarya</taxon>
        <taxon>Basidiomycota</taxon>
        <taxon>Agaricomycotina</taxon>
        <taxon>Agaricomycetes</taxon>
        <taxon>Cantharellales</taxon>
        <taxon>Tulasnellaceae</taxon>
        <taxon>Tulasnella</taxon>
    </lineage>
</organism>
<dbReference type="AlphaFoldDB" id="A0A0C3QEX3"/>
<gene>
    <name evidence="1" type="ORF">M407DRAFT_21072</name>
</gene>
<dbReference type="Proteomes" id="UP000054248">
    <property type="component" value="Unassembled WGS sequence"/>
</dbReference>
<dbReference type="OrthoDB" id="3266451at2759"/>
<reference evidence="2" key="2">
    <citation type="submission" date="2015-01" db="EMBL/GenBank/DDBJ databases">
        <title>Evolutionary Origins and Diversification of the Mycorrhizal Mutualists.</title>
        <authorList>
            <consortium name="DOE Joint Genome Institute"/>
            <consortium name="Mycorrhizal Genomics Consortium"/>
            <person name="Kohler A."/>
            <person name="Kuo A."/>
            <person name="Nagy L.G."/>
            <person name="Floudas D."/>
            <person name="Copeland A."/>
            <person name="Barry K.W."/>
            <person name="Cichocki N."/>
            <person name="Veneault-Fourrey C."/>
            <person name="LaButti K."/>
            <person name="Lindquist E.A."/>
            <person name="Lipzen A."/>
            <person name="Lundell T."/>
            <person name="Morin E."/>
            <person name="Murat C."/>
            <person name="Riley R."/>
            <person name="Ohm R."/>
            <person name="Sun H."/>
            <person name="Tunlid A."/>
            <person name="Henrissat B."/>
            <person name="Grigoriev I.V."/>
            <person name="Hibbett D.S."/>
            <person name="Martin F."/>
        </authorList>
    </citation>
    <scope>NUCLEOTIDE SEQUENCE [LARGE SCALE GENOMIC DNA]</scope>
    <source>
        <strain evidence="2">MUT 4182</strain>
    </source>
</reference>
<keyword evidence="2" id="KW-1185">Reference proteome</keyword>
<protein>
    <submittedName>
        <fullName evidence="1">Uncharacterized protein</fullName>
    </submittedName>
</protein>
<dbReference type="EMBL" id="KN822978">
    <property type="protein sequence ID" value="KIO29820.1"/>
    <property type="molecule type" value="Genomic_DNA"/>
</dbReference>
<name>A0A0C3QEX3_9AGAM</name>
<accession>A0A0C3QEX3</accession>